<dbReference type="AlphaFoldDB" id="A0A432Z3L8"/>
<feature type="transmembrane region" description="Helical" evidence="6">
    <location>
        <begin position="12"/>
        <end position="29"/>
    </location>
</feature>
<evidence type="ECO:0000256" key="1">
    <source>
        <dbReference type="ARBA" id="ARBA00004651"/>
    </source>
</evidence>
<keyword evidence="5 6" id="KW-0472">Membrane</keyword>
<name>A0A432Z3L8_9GAMM</name>
<keyword evidence="3 6" id="KW-0812">Transmembrane</keyword>
<feature type="transmembrane region" description="Helical" evidence="6">
    <location>
        <begin position="97"/>
        <end position="116"/>
    </location>
</feature>
<feature type="transmembrane region" description="Helical" evidence="6">
    <location>
        <begin position="187"/>
        <end position="208"/>
    </location>
</feature>
<dbReference type="Proteomes" id="UP000287022">
    <property type="component" value="Unassembled WGS sequence"/>
</dbReference>
<dbReference type="EMBL" id="PIQE01000002">
    <property type="protein sequence ID" value="RUO72433.1"/>
    <property type="molecule type" value="Genomic_DNA"/>
</dbReference>
<dbReference type="GO" id="GO:0022904">
    <property type="term" value="P:respiratory electron transport chain"/>
    <property type="evidence" value="ECO:0007669"/>
    <property type="project" value="InterPro"/>
</dbReference>
<dbReference type="InterPro" id="IPR011577">
    <property type="entry name" value="Cyt_b561_bac/Ni-Hgenase"/>
</dbReference>
<evidence type="ECO:0000256" key="5">
    <source>
        <dbReference type="ARBA" id="ARBA00023136"/>
    </source>
</evidence>
<dbReference type="GO" id="GO:0005886">
    <property type="term" value="C:plasma membrane"/>
    <property type="evidence" value="ECO:0007669"/>
    <property type="project" value="UniProtKB-SubCell"/>
</dbReference>
<reference evidence="9" key="1">
    <citation type="journal article" date="2018" name="Front. Microbiol.">
        <title>Genome-Based Analysis Reveals the Taxonomy and Diversity of the Family Idiomarinaceae.</title>
        <authorList>
            <person name="Liu Y."/>
            <person name="Lai Q."/>
            <person name="Shao Z."/>
        </authorList>
    </citation>
    <scope>NUCLEOTIDE SEQUENCE [LARGE SCALE GENOMIC DNA]</scope>
    <source>
        <strain evidence="9">c121</strain>
    </source>
</reference>
<dbReference type="SUPFAM" id="SSF81342">
    <property type="entry name" value="Transmembrane di-heme cytochromes"/>
    <property type="match status" value="1"/>
</dbReference>
<dbReference type="PANTHER" id="PTHR30485:SF2">
    <property type="entry name" value="BLL0597 PROTEIN"/>
    <property type="match status" value="1"/>
</dbReference>
<comment type="subcellular location">
    <subcellularLocation>
        <location evidence="1">Cell membrane</location>
        <topology evidence="1">Multi-pass membrane protein</topology>
    </subcellularLocation>
</comment>
<dbReference type="PANTHER" id="PTHR30485">
    <property type="entry name" value="NI/FE-HYDROGENASE 1 B-TYPE CYTOCHROME SUBUNIT"/>
    <property type="match status" value="1"/>
</dbReference>
<dbReference type="Pfam" id="PF01292">
    <property type="entry name" value="Ni_hydr_CYTB"/>
    <property type="match status" value="1"/>
</dbReference>
<accession>A0A432Z3L8</accession>
<evidence type="ECO:0000313" key="9">
    <source>
        <dbReference type="Proteomes" id="UP000287022"/>
    </source>
</evidence>
<feature type="transmembrane region" description="Helical" evidence="6">
    <location>
        <begin position="146"/>
        <end position="166"/>
    </location>
</feature>
<feature type="domain" description="Cytochrome b561 bacterial/Ni-hydrogenase" evidence="7">
    <location>
        <begin position="6"/>
        <end position="177"/>
    </location>
</feature>
<keyword evidence="2" id="KW-1003">Cell membrane</keyword>
<dbReference type="GO" id="GO:0009055">
    <property type="term" value="F:electron transfer activity"/>
    <property type="evidence" value="ECO:0007669"/>
    <property type="project" value="InterPro"/>
</dbReference>
<dbReference type="InterPro" id="IPR051542">
    <property type="entry name" value="Hydrogenase_cytochrome"/>
</dbReference>
<evidence type="ECO:0000259" key="7">
    <source>
        <dbReference type="Pfam" id="PF01292"/>
    </source>
</evidence>
<dbReference type="RefSeq" id="WP_026860375.1">
    <property type="nucleotide sequence ID" value="NZ_JAHVIQ010000003.1"/>
</dbReference>
<keyword evidence="4 6" id="KW-1133">Transmembrane helix</keyword>
<evidence type="ECO:0000313" key="8">
    <source>
        <dbReference type="EMBL" id="RUO72433.1"/>
    </source>
</evidence>
<evidence type="ECO:0000256" key="2">
    <source>
        <dbReference type="ARBA" id="ARBA00022475"/>
    </source>
</evidence>
<feature type="transmembrane region" description="Helical" evidence="6">
    <location>
        <begin position="35"/>
        <end position="56"/>
    </location>
</feature>
<comment type="caution">
    <text evidence="8">The sequence shown here is derived from an EMBL/GenBank/DDBJ whole genome shotgun (WGS) entry which is preliminary data.</text>
</comment>
<keyword evidence="9" id="KW-1185">Reference proteome</keyword>
<sequence length="209" mass="23209">MKVKIWDSFVRGYHWLMVLAVAGLWWTGENGEMEWHLKIAIVLGSLLLARLVWALVGSENARFRAFVRGPREVLAHAKHMRAKNYTPGNTHNAMGGWAVLALWLVLAVQLTTGLFATDEIFFSGPLASLVSGDWQGTLTDIHEGNFNVLLALVGLHVFAIVVYRLRGINLLAAMLHGKRENVTAPRLRPSLIAWAVAALLAASGWYFWA</sequence>
<protein>
    <submittedName>
        <fullName evidence="8">Cytochrome B</fullName>
    </submittedName>
</protein>
<proteinExistence type="predicted"/>
<gene>
    <name evidence="8" type="ORF">CWI80_07690</name>
</gene>
<dbReference type="Gene3D" id="1.20.950.20">
    <property type="entry name" value="Transmembrane di-heme cytochromes, Chain C"/>
    <property type="match status" value="1"/>
</dbReference>
<evidence type="ECO:0000256" key="6">
    <source>
        <dbReference type="SAM" id="Phobius"/>
    </source>
</evidence>
<organism evidence="8 9">
    <name type="scientific">Pseudidiomarina sediminum</name>
    <dbReference type="NCBI Taxonomy" id="431675"/>
    <lineage>
        <taxon>Bacteria</taxon>
        <taxon>Pseudomonadati</taxon>
        <taxon>Pseudomonadota</taxon>
        <taxon>Gammaproteobacteria</taxon>
        <taxon>Alteromonadales</taxon>
        <taxon>Idiomarinaceae</taxon>
        <taxon>Pseudidiomarina</taxon>
    </lineage>
</organism>
<dbReference type="InterPro" id="IPR016174">
    <property type="entry name" value="Di-haem_cyt_TM"/>
</dbReference>
<evidence type="ECO:0000256" key="4">
    <source>
        <dbReference type="ARBA" id="ARBA00022989"/>
    </source>
</evidence>
<dbReference type="GO" id="GO:0020037">
    <property type="term" value="F:heme binding"/>
    <property type="evidence" value="ECO:0007669"/>
    <property type="project" value="TreeGrafter"/>
</dbReference>
<dbReference type="STRING" id="1122124.GCA_000423165_01611"/>
<evidence type="ECO:0000256" key="3">
    <source>
        <dbReference type="ARBA" id="ARBA00022692"/>
    </source>
</evidence>